<reference evidence="6" key="1">
    <citation type="submission" date="2020-05" db="UniProtKB">
        <authorList>
            <consortium name="EnsemblMetazoa"/>
        </authorList>
    </citation>
    <scope>IDENTIFICATION</scope>
    <source>
        <strain evidence="6">Aabys</strain>
    </source>
</reference>
<dbReference type="GO" id="GO:0005615">
    <property type="term" value="C:extracellular space"/>
    <property type="evidence" value="ECO:0007669"/>
    <property type="project" value="UniProtKB-ARBA"/>
</dbReference>
<dbReference type="RefSeq" id="XP_005178911.1">
    <property type="nucleotide sequence ID" value="XM_005178854.3"/>
</dbReference>
<evidence type="ECO:0000259" key="4">
    <source>
        <dbReference type="Pfam" id="PF03722"/>
    </source>
</evidence>
<evidence type="ECO:0000256" key="1">
    <source>
        <dbReference type="ARBA" id="ARBA00022761"/>
    </source>
</evidence>
<keyword evidence="2" id="KW-0732">Signal</keyword>
<accession>A0A1I8MEW4</accession>
<evidence type="ECO:0000313" key="6">
    <source>
        <dbReference type="EnsemblMetazoa" id="MDOA004192-PA"/>
    </source>
</evidence>
<evidence type="ECO:0000259" key="5">
    <source>
        <dbReference type="Pfam" id="PF03723"/>
    </source>
</evidence>
<dbReference type="Pfam" id="PF03722">
    <property type="entry name" value="Hemocyanin_N"/>
    <property type="match status" value="1"/>
</dbReference>
<dbReference type="AlphaFoldDB" id="A0A1I8MEW4"/>
<dbReference type="OrthoDB" id="6371642at2759"/>
<protein>
    <submittedName>
        <fullName evidence="8">Arylphorin subunit C223</fullName>
    </submittedName>
</protein>
<dbReference type="SUPFAM" id="SSF48050">
    <property type="entry name" value="Hemocyanin, N-terminal domain"/>
    <property type="match status" value="1"/>
</dbReference>
<dbReference type="GO" id="GO:0097009">
    <property type="term" value="P:energy homeostasis"/>
    <property type="evidence" value="ECO:0007669"/>
    <property type="project" value="UniProtKB-ARBA"/>
</dbReference>
<dbReference type="eggNOG" id="ENOG502QR98">
    <property type="taxonomic scope" value="Eukaryota"/>
</dbReference>
<dbReference type="Proteomes" id="UP001652621">
    <property type="component" value="Unplaced"/>
</dbReference>
<dbReference type="EnsemblMetazoa" id="MDOA004192-RA">
    <property type="protein sequence ID" value="MDOA004192-PA"/>
    <property type="gene ID" value="MDOA004192"/>
</dbReference>
<gene>
    <name evidence="6" type="primary">101888755</name>
    <name evidence="8" type="synonym">LOC101888755</name>
</gene>
<feature type="domain" description="Hemocyanin N-terminal" evidence="4">
    <location>
        <begin position="25"/>
        <end position="150"/>
    </location>
</feature>
<dbReference type="Pfam" id="PF00372">
    <property type="entry name" value="Hemocyanin_M"/>
    <property type="match status" value="1"/>
</dbReference>
<dbReference type="GO" id="GO:0045735">
    <property type="term" value="F:nutrient reservoir activity"/>
    <property type="evidence" value="ECO:0007669"/>
    <property type="project" value="UniProtKB-KW"/>
</dbReference>
<evidence type="ECO:0000313" key="8">
    <source>
        <dbReference type="RefSeq" id="XP_005178911.1"/>
    </source>
</evidence>
<dbReference type="VEuPathDB" id="VectorBase:MDOMA2_013882"/>
<dbReference type="VEuPathDB" id="VectorBase:MDOA004192"/>
<dbReference type="Gene3D" id="1.10.1280.10">
    <property type="entry name" value="Di-copper center containing domain from catechol oxidase"/>
    <property type="match status" value="1"/>
</dbReference>
<dbReference type="GeneID" id="101888755"/>
<dbReference type="PANTHER" id="PTHR11511:SF5">
    <property type="entry name" value="FAT-BODY PROTEIN 1-RELATED"/>
    <property type="match status" value="1"/>
</dbReference>
<keyword evidence="1" id="KW-0758">Storage protein</keyword>
<dbReference type="STRING" id="7370.A0A1I8MEW4"/>
<dbReference type="PROSITE" id="PS00210">
    <property type="entry name" value="HEMOCYANIN_2"/>
    <property type="match status" value="1"/>
</dbReference>
<feature type="domain" description="Hemocyanin C-terminal" evidence="5">
    <location>
        <begin position="500"/>
        <end position="749"/>
    </location>
</feature>
<feature type="domain" description="Hemocyanin middle" evidence="3">
    <location>
        <begin position="239"/>
        <end position="491"/>
    </location>
</feature>
<reference evidence="8" key="2">
    <citation type="submission" date="2025-04" db="UniProtKB">
        <authorList>
            <consortium name="RefSeq"/>
        </authorList>
    </citation>
    <scope>IDENTIFICATION</scope>
    <source>
        <strain evidence="8">Aabys</strain>
    </source>
</reference>
<dbReference type="InterPro" id="IPR036697">
    <property type="entry name" value="Hemocyanin_N_sf"/>
</dbReference>
<dbReference type="PANTHER" id="PTHR11511">
    <property type="entry name" value="LARVAL STORAGE PROTEIN/PHENOLOXIDASE"/>
    <property type="match status" value="1"/>
</dbReference>
<evidence type="ECO:0000259" key="3">
    <source>
        <dbReference type="Pfam" id="PF00372"/>
    </source>
</evidence>
<feature type="signal peptide" evidence="2">
    <location>
        <begin position="1"/>
        <end position="16"/>
    </location>
</feature>
<sequence>MKAISILLAIIALVQATKGKDNKDFWHKQKFLFEIVYRIEDPLMFEEYIKLGKTFSFNQDDYELPSEYKGYMDKYYAAYIHGSTLPKKGFFGAVAYNQFDEMYGLFEFLYYAKTWEIFQRNVCWARMHANEGMFVQALTLAIIHRDDLQGLVLPTIYEIFPQYFFNRKFVYNAEKFDFDVWRKNIMYEKKYKDIMYKDYVPYFKKFDNYNYFYTKDWKMWQWWKLMGLGERWYAEEHSMIRDNVEYFHQDSKHLAAFKNVRMFWMPVDYTRDIEIYNEESDLSYFTEDLEWNAFWYYFNLDYAPFLDGEAFGLNKDRRGEYYVYTVRQILARYYLERLSHGHGEIPEFSFFTEIKTGYNPQLIHSNGVGFSYRKNYYEFATHGIFGYLHKVEDFFKSVEGIITKGYYTTSDGKEISMRDPEAIEIIGNLLQGNVDNYDKYFATFWYMFAHMYVANVDANSKFVYPNVFMNYETMMRDPLFYMFFKKLSNTFNRFHNFITPYSQEELHLPGVSIEKVEVSDLVTYFDLYDFDVTNLLNDKMNFVNDTFIWDTTLLARQMRLNHKDFEFNITIKSENNQKVVIRTYYGPKNDEFGRVISLNENRENFIEIDEFYYELKPGLNTVQRNSKDYFWLTHDRKTYTELYKFIVSAMEDEHEVSRYFVEPPCGFPDRLLLPRGWQKGMPMQFVVFVYEFNGTAEATTNYDAAFYCGAGSGVRRIDNKPYGYPFDREIDEHAFFVPNIFFSDVKIYHEDIFEKFSKPEENKNFGKFDYSYYHKF</sequence>
<dbReference type="Pfam" id="PF03723">
    <property type="entry name" value="Hemocyanin_C"/>
    <property type="match status" value="1"/>
</dbReference>
<dbReference type="Gene3D" id="2.60.40.1520">
    <property type="entry name" value="Hemocyanin, C-terminal domain"/>
    <property type="match status" value="1"/>
</dbReference>
<dbReference type="InterPro" id="IPR014756">
    <property type="entry name" value="Ig_E-set"/>
</dbReference>
<dbReference type="SUPFAM" id="SSF48056">
    <property type="entry name" value="Di-copper centre-containing domain"/>
    <property type="match status" value="1"/>
</dbReference>
<dbReference type="InterPro" id="IPR013788">
    <property type="entry name" value="Hemocyanin/hexamerin"/>
</dbReference>
<feature type="chain" id="PRO_5044560253" evidence="2">
    <location>
        <begin position="17"/>
        <end position="776"/>
    </location>
</feature>
<dbReference type="Gene3D" id="1.20.1370.10">
    <property type="entry name" value="Hemocyanin, N-terminal domain"/>
    <property type="match status" value="1"/>
</dbReference>
<proteinExistence type="predicted"/>
<dbReference type="InterPro" id="IPR000896">
    <property type="entry name" value="Hemocyanin/hexamerin_mid_dom"/>
</dbReference>
<dbReference type="SUPFAM" id="SSF81296">
    <property type="entry name" value="E set domains"/>
    <property type="match status" value="1"/>
</dbReference>
<evidence type="ECO:0000313" key="7">
    <source>
        <dbReference type="Proteomes" id="UP001652621"/>
    </source>
</evidence>
<dbReference type="InterPro" id="IPR005203">
    <property type="entry name" value="Hemocyanin_C"/>
</dbReference>
<dbReference type="PRINTS" id="PR00187">
    <property type="entry name" value="HAEMOCYANIN"/>
</dbReference>
<dbReference type="InterPro" id="IPR008922">
    <property type="entry name" value="Di-copper_centre_dom_sf"/>
</dbReference>
<organism evidence="6">
    <name type="scientific">Musca domestica</name>
    <name type="common">House fly</name>
    <dbReference type="NCBI Taxonomy" id="7370"/>
    <lineage>
        <taxon>Eukaryota</taxon>
        <taxon>Metazoa</taxon>
        <taxon>Ecdysozoa</taxon>
        <taxon>Arthropoda</taxon>
        <taxon>Hexapoda</taxon>
        <taxon>Insecta</taxon>
        <taxon>Pterygota</taxon>
        <taxon>Neoptera</taxon>
        <taxon>Endopterygota</taxon>
        <taxon>Diptera</taxon>
        <taxon>Brachycera</taxon>
        <taxon>Muscomorpha</taxon>
        <taxon>Muscoidea</taxon>
        <taxon>Muscidae</taxon>
        <taxon>Musca</taxon>
    </lineage>
</organism>
<dbReference type="KEGG" id="mde:101888755"/>
<keyword evidence="7" id="KW-1185">Reference proteome</keyword>
<name>A0A1I8MEW4_MUSDO</name>
<dbReference type="InterPro" id="IPR037020">
    <property type="entry name" value="Hemocyanin_C_sf"/>
</dbReference>
<evidence type="ECO:0000256" key="2">
    <source>
        <dbReference type="SAM" id="SignalP"/>
    </source>
</evidence>
<dbReference type="InterPro" id="IPR005204">
    <property type="entry name" value="Hemocyanin_N"/>
</dbReference>